<dbReference type="PROSITE" id="PS50076">
    <property type="entry name" value="DNAJ_2"/>
    <property type="match status" value="1"/>
</dbReference>
<dbReference type="GeneID" id="110787614"/>
<dbReference type="InterPro" id="IPR050817">
    <property type="entry name" value="DjlA_DnaK_co-chaperone"/>
</dbReference>
<dbReference type="OrthoDB" id="552049at2759"/>
<dbReference type="Pfam" id="PF00226">
    <property type="entry name" value="DnaJ"/>
    <property type="match status" value="1"/>
</dbReference>
<dbReference type="SMART" id="SM00271">
    <property type="entry name" value="DnaJ"/>
    <property type="match status" value="1"/>
</dbReference>
<gene>
    <name evidence="3" type="primary">LOC110787614</name>
</gene>
<dbReference type="AlphaFoldDB" id="A0A9R0IEN0"/>
<organism evidence="2 3">
    <name type="scientific">Spinacia oleracea</name>
    <name type="common">Spinach</name>
    <dbReference type="NCBI Taxonomy" id="3562"/>
    <lineage>
        <taxon>Eukaryota</taxon>
        <taxon>Viridiplantae</taxon>
        <taxon>Streptophyta</taxon>
        <taxon>Embryophyta</taxon>
        <taxon>Tracheophyta</taxon>
        <taxon>Spermatophyta</taxon>
        <taxon>Magnoliopsida</taxon>
        <taxon>eudicotyledons</taxon>
        <taxon>Gunneridae</taxon>
        <taxon>Pentapetalae</taxon>
        <taxon>Caryophyllales</taxon>
        <taxon>Chenopodiaceae</taxon>
        <taxon>Chenopodioideae</taxon>
        <taxon>Anserineae</taxon>
        <taxon>Spinacia</taxon>
    </lineage>
</organism>
<feature type="domain" description="J" evidence="1">
    <location>
        <begin position="41"/>
        <end position="118"/>
    </location>
</feature>
<reference evidence="2" key="1">
    <citation type="journal article" date="2021" name="Nat. Commun.">
        <title>Genomic analyses provide insights into spinach domestication and the genetic basis of agronomic traits.</title>
        <authorList>
            <person name="Cai X."/>
            <person name="Sun X."/>
            <person name="Xu C."/>
            <person name="Sun H."/>
            <person name="Wang X."/>
            <person name="Ge C."/>
            <person name="Zhang Z."/>
            <person name="Wang Q."/>
            <person name="Fei Z."/>
            <person name="Jiao C."/>
            <person name="Wang Q."/>
        </authorList>
    </citation>
    <scope>NUCLEOTIDE SEQUENCE [LARGE SCALE GENOMIC DNA]</scope>
    <source>
        <strain evidence="2">cv. Varoflay</strain>
    </source>
</reference>
<accession>A0A9R0IEN0</accession>
<name>A0A9R0IEN0_SPIOL</name>
<keyword evidence="2" id="KW-1185">Reference proteome</keyword>
<dbReference type="Gene3D" id="1.10.287.110">
    <property type="entry name" value="DnaJ domain"/>
    <property type="match status" value="1"/>
</dbReference>
<dbReference type="KEGG" id="soe:110787614"/>
<proteinExistence type="predicted"/>
<reference evidence="3" key="2">
    <citation type="submission" date="2025-08" db="UniProtKB">
        <authorList>
            <consortium name="RefSeq"/>
        </authorList>
    </citation>
    <scope>IDENTIFICATION</scope>
    <source>
        <tissue evidence="3">Leaf</tissue>
    </source>
</reference>
<evidence type="ECO:0000313" key="3">
    <source>
        <dbReference type="RefSeq" id="XP_021847932.1"/>
    </source>
</evidence>
<evidence type="ECO:0000259" key="1">
    <source>
        <dbReference type="PROSITE" id="PS50076"/>
    </source>
</evidence>
<dbReference type="CDD" id="cd06257">
    <property type="entry name" value="DnaJ"/>
    <property type="match status" value="1"/>
</dbReference>
<dbReference type="InterPro" id="IPR001623">
    <property type="entry name" value="DnaJ_domain"/>
</dbReference>
<dbReference type="RefSeq" id="XP_021847932.1">
    <property type="nucleotide sequence ID" value="XM_021992240.2"/>
</dbReference>
<dbReference type="PANTHER" id="PTHR24074">
    <property type="entry name" value="CO-CHAPERONE PROTEIN DJLA"/>
    <property type="match status" value="1"/>
</dbReference>
<dbReference type="InterPro" id="IPR036869">
    <property type="entry name" value="J_dom_sf"/>
</dbReference>
<dbReference type="Proteomes" id="UP000813463">
    <property type="component" value="Chromosome 2"/>
</dbReference>
<evidence type="ECO:0000313" key="2">
    <source>
        <dbReference type="Proteomes" id="UP000813463"/>
    </source>
</evidence>
<dbReference type="PRINTS" id="PR00625">
    <property type="entry name" value="JDOMAIN"/>
</dbReference>
<dbReference type="SUPFAM" id="SSF46565">
    <property type="entry name" value="Chaperone J-domain"/>
    <property type="match status" value="1"/>
</dbReference>
<sequence length="134" mass="15380">MMRNGNGGLRGIQKVGFLSSSSSPPSRRGIHFPVKCLSDFNDYAVLGLSPFASKTDVKFAYKRLALKYHPDVIRGDHVAEKHRMFRDIKSAYETLMRKFEEEEQLQTMQDCGDYDEWDEWMGFEGGMPATYHSC</sequence>
<protein>
    <submittedName>
        <fullName evidence="3">Chaperone protein dnaJ 8, chloroplastic</fullName>
    </submittedName>
</protein>